<evidence type="ECO:0000313" key="2">
    <source>
        <dbReference type="EMBL" id="AGM26067.1"/>
    </source>
</evidence>
<protein>
    <recommendedName>
        <fullName evidence="4">Transmembrane protein</fullName>
    </recommendedName>
</protein>
<feature type="transmembrane region" description="Helical" evidence="1">
    <location>
        <begin position="181"/>
        <end position="204"/>
    </location>
</feature>
<feature type="transmembrane region" description="Helical" evidence="1">
    <location>
        <begin position="211"/>
        <end position="227"/>
    </location>
</feature>
<dbReference type="STRING" id="1276229.SSYRP_v1c04750"/>
<dbReference type="PATRIC" id="fig|1276229.3.peg.470"/>
<dbReference type="RefSeq" id="WP_016340713.1">
    <property type="nucleotide sequence ID" value="NC_021284.1"/>
</dbReference>
<feature type="transmembrane region" description="Helical" evidence="1">
    <location>
        <begin position="281"/>
        <end position="302"/>
    </location>
</feature>
<feature type="transmembrane region" description="Helical" evidence="1">
    <location>
        <begin position="239"/>
        <end position="260"/>
    </location>
</feature>
<dbReference type="KEGG" id="ssyr:SSYRP_v1c04750"/>
<keyword evidence="3" id="KW-1185">Reference proteome</keyword>
<keyword evidence="1" id="KW-1133">Transmembrane helix</keyword>
<gene>
    <name evidence="2" type="ORF">SSYRP_v1c04750</name>
</gene>
<reference evidence="2 3" key="1">
    <citation type="journal article" date="2013" name="Genome Biol. Evol.">
        <title>Complete genomes of two dipteran-associated spiroplasmas provided insights into the origin, dynamics, and impacts of viral invasion in spiroplasma.</title>
        <authorList>
            <person name="Ku C."/>
            <person name="Lo W.S."/>
            <person name="Chen L.L."/>
            <person name="Kuo C.H."/>
        </authorList>
    </citation>
    <scope>NUCLEOTIDE SEQUENCE [LARGE SCALE GENOMIC DNA]</scope>
    <source>
        <strain evidence="2">EA-1</strain>
    </source>
</reference>
<evidence type="ECO:0000256" key="1">
    <source>
        <dbReference type="SAM" id="Phobius"/>
    </source>
</evidence>
<dbReference type="OrthoDB" id="390179at2"/>
<keyword evidence="1" id="KW-0812">Transmembrane</keyword>
<dbReference type="NCBIfam" id="NF045848">
    <property type="entry name" value="MMCAP2_0566_fam"/>
    <property type="match status" value="1"/>
</dbReference>
<dbReference type="Proteomes" id="UP000013963">
    <property type="component" value="Chromosome"/>
</dbReference>
<dbReference type="EMBL" id="CP005078">
    <property type="protein sequence ID" value="AGM26067.1"/>
    <property type="molecule type" value="Genomic_DNA"/>
</dbReference>
<dbReference type="HOGENOM" id="CLU_510804_0_0_14"/>
<dbReference type="AlphaFoldDB" id="R4U3R4"/>
<feature type="transmembrane region" description="Helical" evidence="1">
    <location>
        <begin position="115"/>
        <end position="138"/>
    </location>
</feature>
<sequence length="533" mass="57419">MVDVINNLNLFGFIDWIQEGILKVVWKIFIEGPLGIVSAFDQVLLFLSSGIVFDLLFNSKTQFSWENVPTAFWQFSIVAVGLLVIIFISQFLTLQFREADKMKPKLISCLRFTGLAGVFVFFIPLGFFFVNAIITWFVSILNTIFGTSGVNLADALYWAGNINGMQGHVDGYGPPSNINDWSVIVEIFAVWFVLIAVAMLGLALTQKVFELLFLFIVSPLVMAGMVQDEGKRALTWKDMVLSKMLAASATLVAYYIYMLYTSIVAKPSFGPSNFPSYAKMLLTLLCLLGGALGTWGITVIIANFIGEGVGAMEGMNSIRTTMAAGMFAAGSAKMVGRALGFAKSKKQLKYERKMGMGGANPLSSPFGESLNSMLGPDSTGASRSGIPPISAPTRMASRSGIIGGLATIGGLAAIGAGKSIWAVKNGWTSAKDTSGIVPTKNGIDVKRKGKVGTYARKFGKAIGAGLASPFVGIGRTVKKGVRVGWDSAGEVFGGEARKGYKRAEEIPQEIMAAKKKRIKDKLDKKLEKSKNKN</sequence>
<feature type="transmembrane region" description="Helical" evidence="1">
    <location>
        <begin position="72"/>
        <end position="94"/>
    </location>
</feature>
<proteinExistence type="predicted"/>
<name>R4U3R4_9MOLU</name>
<accession>R4U3R4</accession>
<evidence type="ECO:0008006" key="4">
    <source>
        <dbReference type="Google" id="ProtNLM"/>
    </source>
</evidence>
<evidence type="ECO:0000313" key="3">
    <source>
        <dbReference type="Proteomes" id="UP000013963"/>
    </source>
</evidence>
<dbReference type="NCBIfam" id="NF045889">
    <property type="entry name" value="ICE_Mbov_0396_TM"/>
    <property type="match status" value="1"/>
</dbReference>
<organism evidence="2 3">
    <name type="scientific">Spiroplasma syrphidicola EA-1</name>
    <dbReference type="NCBI Taxonomy" id="1276229"/>
    <lineage>
        <taxon>Bacteria</taxon>
        <taxon>Bacillati</taxon>
        <taxon>Mycoplasmatota</taxon>
        <taxon>Mollicutes</taxon>
        <taxon>Entomoplasmatales</taxon>
        <taxon>Spiroplasmataceae</taxon>
        <taxon>Spiroplasma</taxon>
    </lineage>
</organism>
<keyword evidence="1" id="KW-0472">Membrane</keyword>
<feature type="transmembrane region" description="Helical" evidence="1">
    <location>
        <begin position="322"/>
        <end position="342"/>
    </location>
</feature>
<feature type="transmembrane region" description="Helical" evidence="1">
    <location>
        <begin position="28"/>
        <end position="52"/>
    </location>
</feature>